<keyword evidence="1 2" id="KW-0728">SH3 domain</keyword>
<dbReference type="SUPFAM" id="SSF50044">
    <property type="entry name" value="SH3-domain"/>
    <property type="match status" value="1"/>
</dbReference>
<gene>
    <name evidence="4" type="ORF">QYM36_000571</name>
</gene>
<evidence type="ECO:0000256" key="2">
    <source>
        <dbReference type="PROSITE-ProRule" id="PRU00192"/>
    </source>
</evidence>
<dbReference type="Proteomes" id="UP001187531">
    <property type="component" value="Unassembled WGS sequence"/>
</dbReference>
<dbReference type="Gene3D" id="2.30.30.40">
    <property type="entry name" value="SH3 Domains"/>
    <property type="match status" value="1"/>
</dbReference>
<evidence type="ECO:0000256" key="1">
    <source>
        <dbReference type="ARBA" id="ARBA00022443"/>
    </source>
</evidence>
<dbReference type="GO" id="GO:0006897">
    <property type="term" value="P:endocytosis"/>
    <property type="evidence" value="ECO:0007669"/>
    <property type="project" value="TreeGrafter"/>
</dbReference>
<dbReference type="InterPro" id="IPR036028">
    <property type="entry name" value="SH3-like_dom_sf"/>
</dbReference>
<dbReference type="InterPro" id="IPR030125">
    <property type="entry name" value="SPIN90/Ldb17"/>
</dbReference>
<dbReference type="EMBL" id="JAVRJZ010000002">
    <property type="protein sequence ID" value="KAK2726159.1"/>
    <property type="molecule type" value="Genomic_DNA"/>
</dbReference>
<evidence type="ECO:0000313" key="4">
    <source>
        <dbReference type="EMBL" id="KAK2726159.1"/>
    </source>
</evidence>
<feature type="domain" description="SH3" evidence="3">
    <location>
        <begin position="8"/>
        <end position="70"/>
    </location>
</feature>
<dbReference type="SMART" id="SM00326">
    <property type="entry name" value="SH3"/>
    <property type="match status" value="1"/>
</dbReference>
<keyword evidence="5" id="KW-1185">Reference proteome</keyword>
<dbReference type="Pfam" id="PF09431">
    <property type="entry name" value="SPIN90_LRD"/>
    <property type="match status" value="1"/>
</dbReference>
<proteinExistence type="predicted"/>
<dbReference type="PANTHER" id="PTHR13357:SF1">
    <property type="entry name" value="NCK-INTERACTING PROTEIN WITH SH3 DOMAIN"/>
    <property type="match status" value="1"/>
</dbReference>
<evidence type="ECO:0000259" key="3">
    <source>
        <dbReference type="PROSITE" id="PS50002"/>
    </source>
</evidence>
<reference evidence="4" key="1">
    <citation type="submission" date="2023-07" db="EMBL/GenBank/DDBJ databases">
        <title>Chromosome-level genome assembly of Artemia franciscana.</title>
        <authorList>
            <person name="Jo E."/>
        </authorList>
    </citation>
    <scope>NUCLEOTIDE SEQUENCE</scope>
    <source>
        <tissue evidence="4">Whole body</tissue>
    </source>
</reference>
<evidence type="ECO:0000313" key="5">
    <source>
        <dbReference type="Proteomes" id="UP001187531"/>
    </source>
</evidence>
<protein>
    <recommendedName>
        <fullName evidence="3">SH3 domain-containing protein</fullName>
    </recommendedName>
</protein>
<dbReference type="EMBL" id="JAVRJZ010000002">
    <property type="protein sequence ID" value="KAK2726157.1"/>
    <property type="molecule type" value="Genomic_DNA"/>
</dbReference>
<dbReference type="PROSITE" id="PS50002">
    <property type="entry name" value="SH3"/>
    <property type="match status" value="1"/>
</dbReference>
<sequence>MTVSPSSPELVIFEAEYDYGAKYEHTLEIKKGMKLLRLQGMNKDEHWINALNDKGNWGYVPLNYLKQLQMPDDDCFHFLGNLLNTFVKQNIQSEEGDKIRAYLSILYSVQLQKTKKLVQDNEYHLCQDEWNRENTDTGNDLRTIQLKECSTASFGEIEELNAIESLANGCLQETVTEKSKKETAANNFSNVERLPLQDQCDTRQTNKVLIAFEAVDYVRQSTDLSFPDSVTAVLSVLRVINSRLKEGALSQIDLSDLENYLEVDFHTPKSPECTLDGQQLIDLFNYIEELTNDLFDDPLRLEDWTVIARKLERTLVLLVKSDPYIVRQILSQRKFEDLNRLVALYQTKATSEVHCLVRRLLDRLFQIEERICDILVLSALPIELLTEVQAISEDFSSIIESASLLVCLFKSQDFLAFKIREFLATSSCISGIFDVIENLYKILNEPEPPSNAELAIDHLISLVMQLHLKACDKNLVIGPLSNLDSAKGLTQKLILNFNQSALNSANEGNEEEKALKSMLLDVFNDEKAASLFYETDLQVMIDIVLRNVTNSDPGSKDRTFNLKLIDRLLHSTSWKTMGYKFSELRSLLKNIEHEEAVLGEMPTSTIEDHEIVKSITLLLS</sequence>
<dbReference type="AlphaFoldDB" id="A0AA88IF99"/>
<dbReference type="PANTHER" id="PTHR13357">
    <property type="entry name" value="SH3 ADAPTER PROTEIN SPIN90 NCK INTERACTING PROTEIN WITH SH3 DOMAIN"/>
    <property type="match status" value="1"/>
</dbReference>
<dbReference type="InterPro" id="IPR018556">
    <property type="entry name" value="SPIN90/Ldb17_LRD"/>
</dbReference>
<dbReference type="InterPro" id="IPR001452">
    <property type="entry name" value="SH3_domain"/>
</dbReference>
<organism evidence="4 5">
    <name type="scientific">Artemia franciscana</name>
    <name type="common">Brine shrimp</name>
    <name type="synonym">Artemia sanfranciscana</name>
    <dbReference type="NCBI Taxonomy" id="6661"/>
    <lineage>
        <taxon>Eukaryota</taxon>
        <taxon>Metazoa</taxon>
        <taxon>Ecdysozoa</taxon>
        <taxon>Arthropoda</taxon>
        <taxon>Crustacea</taxon>
        <taxon>Branchiopoda</taxon>
        <taxon>Anostraca</taxon>
        <taxon>Artemiidae</taxon>
        <taxon>Artemia</taxon>
    </lineage>
</organism>
<accession>A0AA88IF99</accession>
<dbReference type="GO" id="GO:0071933">
    <property type="term" value="F:Arp2/3 complex binding"/>
    <property type="evidence" value="ECO:0007669"/>
    <property type="project" value="TreeGrafter"/>
</dbReference>
<name>A0AA88IF99_ARTSF</name>
<comment type="caution">
    <text evidence="4">The sequence shown here is derived from an EMBL/GenBank/DDBJ whole genome shotgun (WGS) entry which is preliminary data.</text>
</comment>